<dbReference type="InterPro" id="IPR029119">
    <property type="entry name" value="MutY_C"/>
</dbReference>
<name>A0ABV8MNC8_9NEIS</name>
<dbReference type="InterPro" id="IPR015797">
    <property type="entry name" value="NUDIX_hydrolase-like_dom_sf"/>
</dbReference>
<dbReference type="InterPro" id="IPR003265">
    <property type="entry name" value="HhH-GPD_domain"/>
</dbReference>
<dbReference type="SUPFAM" id="SSF55811">
    <property type="entry name" value="Nudix"/>
    <property type="match status" value="1"/>
</dbReference>
<dbReference type="InterPro" id="IPR023170">
    <property type="entry name" value="HhH_base_excis_C"/>
</dbReference>
<evidence type="ECO:0000256" key="11">
    <source>
        <dbReference type="ARBA" id="ARBA00023014"/>
    </source>
</evidence>
<dbReference type="RefSeq" id="WP_378163727.1">
    <property type="nucleotide sequence ID" value="NZ_JBHSBU010000001.1"/>
</dbReference>
<dbReference type="CDD" id="cd03431">
    <property type="entry name" value="NUDIX_DNA_Glycosylase_C-MutY"/>
    <property type="match status" value="1"/>
</dbReference>
<proteinExistence type="inferred from homology"/>
<comment type="cofactor">
    <cofactor evidence="14">
        <name>[4Fe-4S] cluster</name>
        <dbReference type="ChEBI" id="CHEBI:49883"/>
    </cofactor>
    <text evidence="14">Binds 1 [4Fe-4S] cluster.</text>
</comment>
<accession>A0ABV8MNC8</accession>
<evidence type="ECO:0000256" key="10">
    <source>
        <dbReference type="ARBA" id="ARBA00023004"/>
    </source>
</evidence>
<dbReference type="InterPro" id="IPR000445">
    <property type="entry name" value="HhH_motif"/>
</dbReference>
<reference evidence="17" key="1">
    <citation type="journal article" date="2019" name="Int. J. Syst. Evol. Microbiol.">
        <title>The Global Catalogue of Microorganisms (GCM) 10K type strain sequencing project: providing services to taxonomists for standard genome sequencing and annotation.</title>
        <authorList>
            <consortium name="The Broad Institute Genomics Platform"/>
            <consortium name="The Broad Institute Genome Sequencing Center for Infectious Disease"/>
            <person name="Wu L."/>
            <person name="Ma J."/>
        </authorList>
    </citation>
    <scope>NUCLEOTIDE SEQUENCE [LARGE SCALE GENOMIC DNA]</scope>
    <source>
        <strain evidence="17">LMG 29894</strain>
    </source>
</reference>
<dbReference type="SMART" id="SM00478">
    <property type="entry name" value="ENDO3c"/>
    <property type="match status" value="1"/>
</dbReference>
<comment type="caution">
    <text evidence="16">The sequence shown here is derived from an EMBL/GenBank/DDBJ whole genome shotgun (WGS) entry which is preliminary data.</text>
</comment>
<evidence type="ECO:0000259" key="15">
    <source>
        <dbReference type="SMART" id="SM00478"/>
    </source>
</evidence>
<dbReference type="EC" id="3.2.2.31" evidence="4 14"/>
<dbReference type="Gene3D" id="3.90.79.10">
    <property type="entry name" value="Nucleoside Triphosphate Pyrophosphohydrolase"/>
    <property type="match status" value="1"/>
</dbReference>
<evidence type="ECO:0000256" key="3">
    <source>
        <dbReference type="ARBA" id="ARBA00008343"/>
    </source>
</evidence>
<evidence type="ECO:0000256" key="9">
    <source>
        <dbReference type="ARBA" id="ARBA00022801"/>
    </source>
</evidence>
<keyword evidence="7" id="KW-0479">Metal-binding</keyword>
<evidence type="ECO:0000256" key="2">
    <source>
        <dbReference type="ARBA" id="ARBA00002933"/>
    </source>
</evidence>
<dbReference type="Gene3D" id="1.10.340.30">
    <property type="entry name" value="Hypothetical protein, domain 2"/>
    <property type="match status" value="1"/>
</dbReference>
<dbReference type="Pfam" id="PF14815">
    <property type="entry name" value="NUDIX_4"/>
    <property type="match status" value="1"/>
</dbReference>
<dbReference type="Gene3D" id="1.10.1670.10">
    <property type="entry name" value="Helix-hairpin-Helix base-excision DNA repair enzymes (C-terminal)"/>
    <property type="match status" value="1"/>
</dbReference>
<dbReference type="Pfam" id="PF00633">
    <property type="entry name" value="HHH"/>
    <property type="match status" value="1"/>
</dbReference>
<evidence type="ECO:0000313" key="16">
    <source>
        <dbReference type="EMBL" id="MFC4159692.1"/>
    </source>
</evidence>
<keyword evidence="13 14" id="KW-0326">Glycosidase</keyword>
<keyword evidence="8 14" id="KW-0227">DNA damage</keyword>
<dbReference type="CDD" id="cd00056">
    <property type="entry name" value="ENDO3c"/>
    <property type="match status" value="1"/>
</dbReference>
<dbReference type="Pfam" id="PF00730">
    <property type="entry name" value="HhH-GPD"/>
    <property type="match status" value="1"/>
</dbReference>
<keyword evidence="9 16" id="KW-0378">Hydrolase</keyword>
<protein>
    <recommendedName>
        <fullName evidence="5 14">Adenine DNA glycosylase</fullName>
        <ecNumber evidence="4 14">3.2.2.31</ecNumber>
    </recommendedName>
</protein>
<keyword evidence="12" id="KW-0234">DNA repair</keyword>
<sequence>MSDLSSFAERLVRWQRGHGRHDLPWQCRDPYRVWLSEIMLQQTQVTTVVPYYHRFIERFPTVTALAAAQVDQVLALWAGLGYYSRARNLHAAAQAVVERFGGQMPTAAAELESLPGIGRSTAAAIASFCFGERTAILDGNVKRVLTRWAGIEGFPGERAIEQRLWQLAESLLPLSAEEMPAYTQGMMDLGATICRRSRPDCQRCPLQRDCRAYAEGRTADLPTRKPKKTIPEKATVMLLVRDGSRLLLEKRPPSGIWGGLWSLPEMPPEDDPLDYCRERFGLQVATGSRLAPFVHVFTHYRLTITPQYCTVVGASSLREQALTWLEPAAALAAGIPTPVRRLLLDQGSPRLFEED</sequence>
<dbReference type="InterPro" id="IPR011257">
    <property type="entry name" value="DNA_glycosylase"/>
</dbReference>
<evidence type="ECO:0000256" key="14">
    <source>
        <dbReference type="RuleBase" id="RU365096"/>
    </source>
</evidence>
<dbReference type="GO" id="GO:0000701">
    <property type="term" value="F:purine-specific mismatch base pair DNA N-glycosylase activity"/>
    <property type="evidence" value="ECO:0007669"/>
    <property type="project" value="UniProtKB-EC"/>
</dbReference>
<evidence type="ECO:0000256" key="7">
    <source>
        <dbReference type="ARBA" id="ARBA00022723"/>
    </source>
</evidence>
<keyword evidence="11" id="KW-0411">Iron-sulfur</keyword>
<comment type="catalytic activity">
    <reaction evidence="1 14">
        <text>Hydrolyzes free adenine bases from 7,8-dihydro-8-oxoguanine:adenine mismatched double-stranded DNA, leaving an apurinic site.</text>
        <dbReference type="EC" id="3.2.2.31"/>
    </reaction>
</comment>
<evidence type="ECO:0000256" key="4">
    <source>
        <dbReference type="ARBA" id="ARBA00012045"/>
    </source>
</evidence>
<dbReference type="PANTHER" id="PTHR42944">
    <property type="entry name" value="ADENINE DNA GLYCOSYLASE"/>
    <property type="match status" value="1"/>
</dbReference>
<keyword evidence="6" id="KW-0004">4Fe-4S</keyword>
<feature type="domain" description="HhH-GPD" evidence="15">
    <location>
        <begin position="39"/>
        <end position="192"/>
    </location>
</feature>
<evidence type="ECO:0000256" key="12">
    <source>
        <dbReference type="ARBA" id="ARBA00023204"/>
    </source>
</evidence>
<dbReference type="InterPro" id="IPR005760">
    <property type="entry name" value="A/G_AdeGlyc_MutY"/>
</dbReference>
<evidence type="ECO:0000256" key="6">
    <source>
        <dbReference type="ARBA" id="ARBA00022485"/>
    </source>
</evidence>
<evidence type="ECO:0000313" key="17">
    <source>
        <dbReference type="Proteomes" id="UP001595791"/>
    </source>
</evidence>
<evidence type="ECO:0000256" key="1">
    <source>
        <dbReference type="ARBA" id="ARBA00000843"/>
    </source>
</evidence>
<dbReference type="Proteomes" id="UP001595791">
    <property type="component" value="Unassembled WGS sequence"/>
</dbReference>
<keyword evidence="10 14" id="KW-0408">Iron</keyword>
<dbReference type="EMBL" id="JBHSBU010000001">
    <property type="protein sequence ID" value="MFC4159692.1"/>
    <property type="molecule type" value="Genomic_DNA"/>
</dbReference>
<evidence type="ECO:0000256" key="13">
    <source>
        <dbReference type="ARBA" id="ARBA00023295"/>
    </source>
</evidence>
<dbReference type="NCBIfam" id="TIGR01084">
    <property type="entry name" value="mutY"/>
    <property type="match status" value="1"/>
</dbReference>
<organism evidence="16 17">
    <name type="scientific">Chitinimonas lacunae</name>
    <dbReference type="NCBI Taxonomy" id="1963018"/>
    <lineage>
        <taxon>Bacteria</taxon>
        <taxon>Pseudomonadati</taxon>
        <taxon>Pseudomonadota</taxon>
        <taxon>Betaproteobacteria</taxon>
        <taxon>Neisseriales</taxon>
        <taxon>Chitinibacteraceae</taxon>
        <taxon>Chitinimonas</taxon>
    </lineage>
</organism>
<dbReference type="PANTHER" id="PTHR42944:SF1">
    <property type="entry name" value="ADENINE DNA GLYCOSYLASE"/>
    <property type="match status" value="1"/>
</dbReference>
<gene>
    <name evidence="16" type="primary">mutY</name>
    <name evidence="16" type="ORF">ACFOW7_10070</name>
</gene>
<comment type="function">
    <text evidence="2">Adenine glycosylase active on G-A mispairs. MutY also corrects error-prone DNA synthesis past GO lesions which are due to the oxidatively damaged form of guanine: 7,8-dihydro-8-oxoguanine (8-oxo-dGTP).</text>
</comment>
<comment type="similarity">
    <text evidence="3 14">Belongs to the Nth/MutY family.</text>
</comment>
<keyword evidence="17" id="KW-1185">Reference proteome</keyword>
<dbReference type="SUPFAM" id="SSF48150">
    <property type="entry name" value="DNA-glycosylase"/>
    <property type="match status" value="1"/>
</dbReference>
<evidence type="ECO:0000256" key="5">
    <source>
        <dbReference type="ARBA" id="ARBA00022023"/>
    </source>
</evidence>
<dbReference type="InterPro" id="IPR044298">
    <property type="entry name" value="MIG/MutY"/>
</dbReference>
<evidence type="ECO:0000256" key="8">
    <source>
        <dbReference type="ARBA" id="ARBA00022763"/>
    </source>
</evidence>